<organism evidence="4 5">
    <name type="scientific">Acidiphilium rubrum</name>
    <dbReference type="NCBI Taxonomy" id="526"/>
    <lineage>
        <taxon>Bacteria</taxon>
        <taxon>Pseudomonadati</taxon>
        <taxon>Pseudomonadota</taxon>
        <taxon>Alphaproteobacteria</taxon>
        <taxon>Acetobacterales</taxon>
        <taxon>Acidocellaceae</taxon>
        <taxon>Acidiphilium</taxon>
    </lineage>
</organism>
<keyword evidence="2" id="KW-0732">Signal</keyword>
<feature type="signal peptide" evidence="2">
    <location>
        <begin position="1"/>
        <end position="24"/>
    </location>
</feature>
<accession>A0A8G2CKA4</accession>
<keyword evidence="5" id="KW-1185">Reference proteome</keyword>
<evidence type="ECO:0000313" key="5">
    <source>
        <dbReference type="Proteomes" id="UP000186308"/>
    </source>
</evidence>
<keyword evidence="1" id="KW-0812">Transmembrane</keyword>
<evidence type="ECO:0000256" key="2">
    <source>
        <dbReference type="SAM" id="SignalP"/>
    </source>
</evidence>
<evidence type="ECO:0000259" key="3">
    <source>
        <dbReference type="Pfam" id="PF13400"/>
    </source>
</evidence>
<name>A0A8G2CKA4_ACIRU</name>
<reference evidence="4 5" key="1">
    <citation type="submission" date="2017-01" db="EMBL/GenBank/DDBJ databases">
        <authorList>
            <person name="Varghese N."/>
            <person name="Submissions S."/>
        </authorList>
    </citation>
    <scope>NUCLEOTIDE SEQUENCE [LARGE SCALE GENOMIC DNA]</scope>
    <source>
        <strain evidence="4 5">ATCC 35905</strain>
    </source>
</reference>
<feature type="transmembrane region" description="Helical" evidence="1">
    <location>
        <begin position="33"/>
        <end position="52"/>
    </location>
</feature>
<evidence type="ECO:0000256" key="1">
    <source>
        <dbReference type="SAM" id="Phobius"/>
    </source>
</evidence>
<keyword evidence="1" id="KW-0472">Membrane</keyword>
<feature type="chain" id="PRO_5034920978" evidence="2">
    <location>
        <begin position="25"/>
        <end position="501"/>
    </location>
</feature>
<feature type="domain" description="Putative Flp pilus-assembly TadG-like N-terminal" evidence="3">
    <location>
        <begin position="31"/>
        <end position="77"/>
    </location>
</feature>
<comment type="caution">
    <text evidence="4">The sequence shown here is derived from an EMBL/GenBank/DDBJ whole genome shotgun (WGS) entry which is preliminary data.</text>
</comment>
<dbReference type="EMBL" id="FTNE01000008">
    <property type="protein sequence ID" value="SIQ71950.1"/>
    <property type="molecule type" value="Genomic_DNA"/>
</dbReference>
<gene>
    <name evidence="4" type="ORF">SAMN05421828_10895</name>
</gene>
<dbReference type="RefSeq" id="WP_076454450.1">
    <property type="nucleotide sequence ID" value="NZ_FTNE01000008.1"/>
</dbReference>
<dbReference type="InterPro" id="IPR028087">
    <property type="entry name" value="Tad_N"/>
</dbReference>
<dbReference type="Pfam" id="PF13400">
    <property type="entry name" value="Tad"/>
    <property type="match status" value="1"/>
</dbReference>
<dbReference type="AlphaFoldDB" id="A0A8G2CKA4"/>
<proteinExistence type="predicted"/>
<dbReference type="OrthoDB" id="7210116at2"/>
<sequence length="501" mass="51256">MTFSSCSRPASTCNATLASPPAHALRASRHGSVLILTTLWLFVVFAVAALSVDAGDWYYTRFQEQSAADAAAIAGAVTLAYPNATGADACTAATAIAAQNGFSTGNTACTSTGNGYTVTITPDTATQTVTAAISQTAPIFFSIAFGLISTAPTIAAQATASIQQDSSNPVCILALNGQAIINLLNITIRNCTIASNAPTVDAVQLSLAQISYIHSLYSAGGICMVGTPSCQPNLLGELTTATGIQALLNDLLLSFQTPPQEFQLPVNNPFAPLNTMAFTAPAHPAPQITGVTLNLLLLKIQINVTAIYYPGTYNNTLATNALVTTFEPGTYILKNGLDIEGPGLTNITAPLLSALGISPNLIVSGQNVTFVVSGGTVQIGANPLSLGVGTSLITLTAPAVNSTSGALNGVLFDITSPVTTSINLGDVLNDLQGVIYAPNAPVSLGLVSVNLTLNPNPCEIVVAQSVTLPTAQAAINLPTSQAACQSDGVAIPHPQYVELTQ</sequence>
<protein>
    <submittedName>
        <fullName evidence="4">Flp pilus-assembly TadE/G-like</fullName>
    </submittedName>
</protein>
<keyword evidence="1" id="KW-1133">Transmembrane helix</keyword>
<dbReference type="Proteomes" id="UP000186308">
    <property type="component" value="Unassembled WGS sequence"/>
</dbReference>
<evidence type="ECO:0000313" key="4">
    <source>
        <dbReference type="EMBL" id="SIQ71950.1"/>
    </source>
</evidence>